<protein>
    <recommendedName>
        <fullName evidence="3">WD40-repeat-containing domain protein</fullName>
    </recommendedName>
</protein>
<dbReference type="SUPFAM" id="SSF50978">
    <property type="entry name" value="WD40 repeat-like"/>
    <property type="match status" value="1"/>
</dbReference>
<evidence type="ECO:0000313" key="1">
    <source>
        <dbReference type="EMBL" id="TBU54147.1"/>
    </source>
</evidence>
<keyword evidence="2" id="KW-1185">Reference proteome</keyword>
<dbReference type="AlphaFoldDB" id="A0A4Q9PJ84"/>
<reference evidence="1 2" key="1">
    <citation type="submission" date="2019-01" db="EMBL/GenBank/DDBJ databases">
        <title>Draft genome sequences of three monokaryotic isolates of the white-rot basidiomycete fungus Dichomitus squalens.</title>
        <authorList>
            <consortium name="DOE Joint Genome Institute"/>
            <person name="Lopez S.C."/>
            <person name="Andreopoulos B."/>
            <person name="Pangilinan J."/>
            <person name="Lipzen A."/>
            <person name="Riley R."/>
            <person name="Ahrendt S."/>
            <person name="Ng V."/>
            <person name="Barry K."/>
            <person name="Daum C."/>
            <person name="Grigoriev I.V."/>
            <person name="Hilden K.S."/>
            <person name="Makela M.R."/>
            <person name="de Vries R.P."/>
        </authorList>
    </citation>
    <scope>NUCLEOTIDE SEQUENCE [LARGE SCALE GENOMIC DNA]</scope>
    <source>
        <strain evidence="1 2">CBS 464.89</strain>
    </source>
</reference>
<evidence type="ECO:0000313" key="2">
    <source>
        <dbReference type="Proteomes" id="UP000292082"/>
    </source>
</evidence>
<dbReference type="Gene3D" id="2.130.10.10">
    <property type="entry name" value="YVTN repeat-like/Quinoprotein amine dehydrogenase"/>
    <property type="match status" value="1"/>
</dbReference>
<proteinExistence type="predicted"/>
<dbReference type="STRING" id="114155.A0A4Q9PJ84"/>
<accession>A0A4Q9PJ84</accession>
<name>A0A4Q9PJ84_9APHY</name>
<dbReference type="Proteomes" id="UP000292082">
    <property type="component" value="Unassembled WGS sequence"/>
</dbReference>
<evidence type="ECO:0008006" key="3">
    <source>
        <dbReference type="Google" id="ProtNLM"/>
    </source>
</evidence>
<gene>
    <name evidence="1" type="ORF">BD310DRAFT_828654</name>
</gene>
<dbReference type="InterPro" id="IPR015943">
    <property type="entry name" value="WD40/YVTN_repeat-like_dom_sf"/>
</dbReference>
<organism evidence="1 2">
    <name type="scientific">Dichomitus squalens</name>
    <dbReference type="NCBI Taxonomy" id="114155"/>
    <lineage>
        <taxon>Eukaryota</taxon>
        <taxon>Fungi</taxon>
        <taxon>Dikarya</taxon>
        <taxon>Basidiomycota</taxon>
        <taxon>Agaricomycotina</taxon>
        <taxon>Agaricomycetes</taxon>
        <taxon>Polyporales</taxon>
        <taxon>Polyporaceae</taxon>
        <taxon>Dichomitus</taxon>
    </lineage>
</organism>
<dbReference type="InterPro" id="IPR036322">
    <property type="entry name" value="WD40_repeat_dom_sf"/>
</dbReference>
<sequence>MVRIWDAETGEAVLEQSCGSSVRRLALSPDGHGRRIVTASYRTIVVWDANTITGKYPTGPHASFINFKVMTTRSTEDRSEISTTRTFKTQDGWITDTDNDLVIWVPDEYRDSLLWRGMLFFIGREALTIDFANTYHGTEWAKCYQPQTTA</sequence>
<dbReference type="EMBL" id="ML145196">
    <property type="protein sequence ID" value="TBU54147.1"/>
    <property type="molecule type" value="Genomic_DNA"/>
</dbReference>